<name>A0A2A5TGC5_EUBML</name>
<gene>
    <name evidence="2" type="ORF">CPZ25_005005</name>
</gene>
<evidence type="ECO:0000313" key="2">
    <source>
        <dbReference type="EMBL" id="QCT70712.1"/>
    </source>
</evidence>
<accession>A0A2A5TGC5</accession>
<dbReference type="Proteomes" id="UP000218387">
    <property type="component" value="Chromosome"/>
</dbReference>
<dbReference type="AlphaFoldDB" id="A0A2A5TGC5"/>
<evidence type="ECO:0000313" key="3">
    <source>
        <dbReference type="Proteomes" id="UP000218387"/>
    </source>
</evidence>
<dbReference type="PANTHER" id="PTHR40032">
    <property type="entry name" value="EXPORTED PROTEIN-RELATED"/>
    <property type="match status" value="1"/>
</dbReference>
<protein>
    <recommendedName>
        <fullName evidence="1">Putative amidase domain-containing protein</fullName>
    </recommendedName>
</protein>
<dbReference type="PANTHER" id="PTHR40032:SF1">
    <property type="entry name" value="EXPORTED PROTEIN"/>
    <property type="match status" value="1"/>
</dbReference>
<keyword evidence="3" id="KW-1185">Reference proteome</keyword>
<dbReference type="KEGG" id="emt:CPZ25_005005"/>
<dbReference type="Pfam" id="PF12671">
    <property type="entry name" value="Amidase_6"/>
    <property type="match status" value="1"/>
</dbReference>
<dbReference type="InterPro" id="IPR024301">
    <property type="entry name" value="Amidase_6"/>
</dbReference>
<feature type="domain" description="Putative amidase" evidence="1">
    <location>
        <begin position="275"/>
        <end position="436"/>
    </location>
</feature>
<reference evidence="2 3" key="1">
    <citation type="submission" date="2018-05" db="EMBL/GenBank/DDBJ databases">
        <title>Genome comparison of Eubacterium sp.</title>
        <authorList>
            <person name="Feng Y."/>
            <person name="Sanchez-Andrea I."/>
            <person name="Stams A.J.M."/>
            <person name="De Vos W.M."/>
        </authorList>
    </citation>
    <scope>NUCLEOTIDE SEQUENCE [LARGE SCALE GENOMIC DNA]</scope>
    <source>
        <strain evidence="2 3">YI</strain>
    </source>
</reference>
<dbReference type="EMBL" id="CP029487">
    <property type="protein sequence ID" value="QCT70712.1"/>
    <property type="molecule type" value="Genomic_DNA"/>
</dbReference>
<proteinExistence type="predicted"/>
<evidence type="ECO:0000259" key="1">
    <source>
        <dbReference type="Pfam" id="PF12671"/>
    </source>
</evidence>
<organism evidence="2 3">
    <name type="scientific">Eubacterium maltosivorans</name>
    <dbReference type="NCBI Taxonomy" id="2041044"/>
    <lineage>
        <taxon>Bacteria</taxon>
        <taxon>Bacillati</taxon>
        <taxon>Bacillota</taxon>
        <taxon>Clostridia</taxon>
        <taxon>Eubacteriales</taxon>
        <taxon>Eubacteriaceae</taxon>
        <taxon>Eubacterium</taxon>
    </lineage>
</organism>
<sequence>MENRMSDKKQTVQPCSKLVLTILILAIVFLEGLAAYDFVSGGALAYENWSRSFRDLEGLTEAREITVTARNDSQSFGLDTAAEDCILSYMSLYFDSVASLEEQDLTALYDTADPQAARAAAIDQTALSYLIGVRALQPNDLKMDACSIGVTYVNAVPQPGGSVQIEVLEDQVVNFAFIPEVDASSTGIRHLFTLRKDGDAYRIVAHEKEEDGYLLIEECYEKETGGADPANVKEVLDQIKSSLLESARAAIDYQNAQRDTAADSKAADKPHAHPYDRGAAVAYAMEWVDPLTVKRNPDWFLYDGYGGNCNNFISQCLYAGGIPMDWDGYAQWKWFDDEVDTWNQPSGRSPAWAGVEEFYNYAENNSGFGLVADVHPNLYAGEPGDVLQYGATGEWRHSVIVTDVIYGEDGRVQDYLINSNTTDRISYPASAYAYYDFRLIHVLGWND</sequence>